<dbReference type="AlphaFoldDB" id="A0A183IP76"/>
<name>A0A183IP76_9BILA</name>
<dbReference type="EMBL" id="UZAM01008980">
    <property type="protein sequence ID" value="VDP07186.1"/>
    <property type="molecule type" value="Genomic_DNA"/>
</dbReference>
<protein>
    <submittedName>
        <fullName evidence="3">CX9C domain-containing protein</fullName>
    </submittedName>
</protein>
<accession>A0A183IP76</accession>
<reference evidence="1 2" key="2">
    <citation type="submission" date="2018-11" db="EMBL/GenBank/DDBJ databases">
        <authorList>
            <consortium name="Pathogen Informatics"/>
        </authorList>
    </citation>
    <scope>NUCLEOTIDE SEQUENCE [LARGE SCALE GENOMIC DNA]</scope>
</reference>
<keyword evidence="2" id="KW-1185">Reference proteome</keyword>
<dbReference type="WBParaSite" id="SBAD_0000564001-mRNA-1">
    <property type="protein sequence ID" value="SBAD_0000564001-mRNA-1"/>
    <property type="gene ID" value="SBAD_0000564001"/>
</dbReference>
<evidence type="ECO:0000313" key="1">
    <source>
        <dbReference type="EMBL" id="VDP07186.1"/>
    </source>
</evidence>
<sequence>MDQCVHHSPANQERLKHCIGKAKNDMKNDKRLCTGIRECYRSFSKEPGCSAAITRINSALTQCINEKTRGKMPKFFTQITKDFARGEMEQAFKKCHAAAGVPYPTSKMESIKRMIRGIAVDMAKRRGTPDSVTKLMHVMNNVVQDMTSQWIASYSPACIRG</sequence>
<proteinExistence type="predicted"/>
<gene>
    <name evidence="1" type="ORF">SBAD_LOCUS5423</name>
</gene>
<dbReference type="Proteomes" id="UP000270296">
    <property type="component" value="Unassembled WGS sequence"/>
</dbReference>
<evidence type="ECO:0000313" key="2">
    <source>
        <dbReference type="Proteomes" id="UP000270296"/>
    </source>
</evidence>
<evidence type="ECO:0000313" key="3">
    <source>
        <dbReference type="WBParaSite" id="SBAD_0000564001-mRNA-1"/>
    </source>
</evidence>
<organism evidence="3">
    <name type="scientific">Soboliphyme baturini</name>
    <dbReference type="NCBI Taxonomy" id="241478"/>
    <lineage>
        <taxon>Eukaryota</taxon>
        <taxon>Metazoa</taxon>
        <taxon>Ecdysozoa</taxon>
        <taxon>Nematoda</taxon>
        <taxon>Enoplea</taxon>
        <taxon>Dorylaimia</taxon>
        <taxon>Dioctophymatida</taxon>
        <taxon>Dioctophymatoidea</taxon>
        <taxon>Soboliphymatidae</taxon>
        <taxon>Soboliphyme</taxon>
    </lineage>
</organism>
<reference evidence="3" key="1">
    <citation type="submission" date="2016-06" db="UniProtKB">
        <authorList>
            <consortium name="WormBaseParasite"/>
        </authorList>
    </citation>
    <scope>IDENTIFICATION</scope>
</reference>